<keyword evidence="3 6" id="KW-0812">Transmembrane</keyword>
<evidence type="ECO:0000256" key="4">
    <source>
        <dbReference type="ARBA" id="ARBA00022989"/>
    </source>
</evidence>
<evidence type="ECO:0000313" key="7">
    <source>
        <dbReference type="EMBL" id="VEN35501.1"/>
    </source>
</evidence>
<evidence type="ECO:0008006" key="9">
    <source>
        <dbReference type="Google" id="ProtNLM"/>
    </source>
</evidence>
<comment type="subcellular location">
    <subcellularLocation>
        <location evidence="1">Membrane</location>
        <topology evidence="1">Multi-pass membrane protein</topology>
    </subcellularLocation>
</comment>
<evidence type="ECO:0000256" key="2">
    <source>
        <dbReference type="ARBA" id="ARBA00022448"/>
    </source>
</evidence>
<gene>
    <name evidence="7" type="ORF">CALMAC_LOCUS1407</name>
</gene>
<evidence type="ECO:0000256" key="6">
    <source>
        <dbReference type="SAM" id="Phobius"/>
    </source>
</evidence>
<feature type="transmembrane region" description="Helical" evidence="6">
    <location>
        <begin position="66"/>
        <end position="82"/>
    </location>
</feature>
<dbReference type="CDD" id="cd17313">
    <property type="entry name" value="MFS_SLC45_SUC"/>
    <property type="match status" value="1"/>
</dbReference>
<dbReference type="InterPro" id="IPR036259">
    <property type="entry name" value="MFS_trans_sf"/>
</dbReference>
<accession>A0A653BIT5</accession>
<feature type="transmembrane region" description="Helical" evidence="6">
    <location>
        <begin position="102"/>
        <end position="123"/>
    </location>
</feature>
<evidence type="ECO:0000256" key="3">
    <source>
        <dbReference type="ARBA" id="ARBA00022692"/>
    </source>
</evidence>
<dbReference type="Gene3D" id="1.20.1250.20">
    <property type="entry name" value="MFS general substrate transporter like domains"/>
    <property type="match status" value="2"/>
</dbReference>
<dbReference type="PANTHER" id="PTHR19432:SF35">
    <property type="entry name" value="SOLUTE CARRIER FAMILY 45 MEMBER 3 ISOFORM X1"/>
    <property type="match status" value="1"/>
</dbReference>
<feature type="transmembrane region" description="Helical" evidence="6">
    <location>
        <begin position="256"/>
        <end position="276"/>
    </location>
</feature>
<proteinExistence type="predicted"/>
<keyword evidence="2" id="KW-0813">Transport</keyword>
<dbReference type="SUPFAM" id="SSF103473">
    <property type="entry name" value="MFS general substrate transporter"/>
    <property type="match status" value="1"/>
</dbReference>
<feature type="transmembrane region" description="Helical" evidence="6">
    <location>
        <begin position="521"/>
        <end position="543"/>
    </location>
</feature>
<dbReference type="OrthoDB" id="28755at2759"/>
<feature type="transmembrane region" description="Helical" evidence="6">
    <location>
        <begin position="604"/>
        <end position="625"/>
    </location>
</feature>
<dbReference type="AlphaFoldDB" id="A0A653BIT5"/>
<dbReference type="GO" id="GO:0016020">
    <property type="term" value="C:membrane"/>
    <property type="evidence" value="ECO:0007669"/>
    <property type="project" value="UniProtKB-SubCell"/>
</dbReference>
<name>A0A653BIT5_CALMS</name>
<dbReference type="GO" id="GO:0008506">
    <property type="term" value="F:sucrose:proton symporter activity"/>
    <property type="evidence" value="ECO:0007669"/>
    <property type="project" value="TreeGrafter"/>
</dbReference>
<dbReference type="PANTHER" id="PTHR19432">
    <property type="entry name" value="SUGAR TRANSPORTER"/>
    <property type="match status" value="1"/>
</dbReference>
<reference evidence="7 8" key="1">
    <citation type="submission" date="2019-01" db="EMBL/GenBank/DDBJ databases">
        <authorList>
            <person name="Sayadi A."/>
        </authorList>
    </citation>
    <scope>NUCLEOTIDE SEQUENCE [LARGE SCALE GENOMIC DNA]</scope>
</reference>
<keyword evidence="4 6" id="KW-1133">Transmembrane helix</keyword>
<evidence type="ECO:0000313" key="8">
    <source>
        <dbReference type="Proteomes" id="UP000410492"/>
    </source>
</evidence>
<feature type="transmembrane region" description="Helical" evidence="6">
    <location>
        <begin position="574"/>
        <end position="598"/>
    </location>
</feature>
<evidence type="ECO:0000256" key="1">
    <source>
        <dbReference type="ARBA" id="ARBA00004141"/>
    </source>
</evidence>
<feature type="transmembrane region" description="Helical" evidence="6">
    <location>
        <begin position="296"/>
        <end position="314"/>
    </location>
</feature>
<keyword evidence="8" id="KW-1185">Reference proteome</keyword>
<sequence>MAEKLYEYQGCIGWLHGLKDNLKEKYSQLRENGFGSLKEKFGGCDEIDPNSEDFSHLYRRKTRKELVRISAAVMGIEFSYAAETAFVSPTLLKIGVEHKHMTLVWALSPLIGFFLTPILGSLSDRCHLNFGRRRPFILAMSLGVFLGLILVPNGEYLGYAMGDPRPPNKLNRIAAHKISAVSKNAPLTNLNGTDALSDVEAVSRPILPPEETAPVYHSWGVFFTILGTVLLDFDADGCQSPARAYLLDVSVPEDHARGLSTFTIMAGLGGFFGYALGGINWDVTFIGKALGGHVRAVFTLITVIFVICVSYTVTSFKEMPLSLLELKADLAESIPFESSSEERKVKRIKAYGTLRDDSLEEYAADSSYENIQNGDPVEEPQPQIQEAPRKSIVPNPNASFLIYLQSIIYMPHSIRMLCLTNLFCWMAHVCYSLYFTDFVGEAVYLGNPVASEGTIERELYESGVRFGCWGMSMYSLSCACYSSVIEKCITMFGAKRVYVGGLLVYSTGMCLMALTKHVVGVILFSWTAGVMYSTLFTMPYLILARYHSTGVFEQVTGSDQPKCLSQIRGLGTDVAIVSSMVFLAQFLLSMCMGTIVSVSGTTTAVVAVASALAFFGAISATRVVYVDL</sequence>
<feature type="transmembrane region" description="Helical" evidence="6">
    <location>
        <begin position="497"/>
        <end position="515"/>
    </location>
</feature>
<organism evidence="7 8">
    <name type="scientific">Callosobruchus maculatus</name>
    <name type="common">Southern cowpea weevil</name>
    <name type="synonym">Pulse bruchid</name>
    <dbReference type="NCBI Taxonomy" id="64391"/>
    <lineage>
        <taxon>Eukaryota</taxon>
        <taxon>Metazoa</taxon>
        <taxon>Ecdysozoa</taxon>
        <taxon>Arthropoda</taxon>
        <taxon>Hexapoda</taxon>
        <taxon>Insecta</taxon>
        <taxon>Pterygota</taxon>
        <taxon>Neoptera</taxon>
        <taxon>Endopterygota</taxon>
        <taxon>Coleoptera</taxon>
        <taxon>Polyphaga</taxon>
        <taxon>Cucujiformia</taxon>
        <taxon>Chrysomeloidea</taxon>
        <taxon>Chrysomelidae</taxon>
        <taxon>Bruchinae</taxon>
        <taxon>Bruchini</taxon>
        <taxon>Callosobruchus</taxon>
    </lineage>
</organism>
<evidence type="ECO:0000256" key="5">
    <source>
        <dbReference type="ARBA" id="ARBA00023136"/>
    </source>
</evidence>
<keyword evidence="5 6" id="KW-0472">Membrane</keyword>
<dbReference type="EMBL" id="CAACVG010001656">
    <property type="protein sequence ID" value="VEN35501.1"/>
    <property type="molecule type" value="Genomic_DNA"/>
</dbReference>
<protein>
    <recommendedName>
        <fullName evidence="9">Major facilitator superfamily (MFS) profile domain-containing protein</fullName>
    </recommendedName>
</protein>
<feature type="transmembrane region" description="Helical" evidence="6">
    <location>
        <begin position="135"/>
        <end position="152"/>
    </location>
</feature>
<dbReference type="Proteomes" id="UP000410492">
    <property type="component" value="Unassembled WGS sequence"/>
</dbReference>